<keyword evidence="3 7" id="KW-0812">Transmembrane</keyword>
<name>A0A8J2T4C5_ZYGB2</name>
<reference evidence="9" key="1">
    <citation type="journal article" date="2013" name="Genome Announc.">
        <title>Genome sequence of the food spoilage yeast Zygosaccharomyces bailii CLIB 213(T).</title>
        <authorList>
            <person name="Galeote V."/>
            <person name="Bigey F."/>
            <person name="Devillers H."/>
            <person name="Neuveglise C."/>
            <person name="Dequin S."/>
        </authorList>
    </citation>
    <scope>NUCLEOTIDE SEQUENCE [LARGE SCALE GENOMIC DNA]</scope>
    <source>
        <strain evidence="9">CLIB 213 / ATCC 58445 / CBS 680 / CCRC 21525 / NBRC 1098 / NCYC 1416 / NRRL Y-2227</strain>
    </source>
</reference>
<feature type="transmembrane region" description="Helical" evidence="7">
    <location>
        <begin position="47"/>
        <end position="68"/>
    </location>
</feature>
<evidence type="ECO:0000313" key="8">
    <source>
        <dbReference type="EMBL" id="CDF88033.1"/>
    </source>
</evidence>
<proteinExistence type="inferred from homology"/>
<feature type="transmembrane region" description="Helical" evidence="7">
    <location>
        <begin position="333"/>
        <end position="355"/>
    </location>
</feature>
<dbReference type="GO" id="GO:0005794">
    <property type="term" value="C:Golgi apparatus"/>
    <property type="evidence" value="ECO:0007669"/>
    <property type="project" value="TreeGrafter"/>
</dbReference>
<dbReference type="EMBL" id="HG316455">
    <property type="protein sequence ID" value="CDF88033.1"/>
    <property type="molecule type" value="Genomic_DNA"/>
</dbReference>
<comment type="subcellular location">
    <subcellularLocation>
        <location evidence="1">Membrane</location>
        <topology evidence="1">Multi-pass membrane protein</topology>
    </subcellularLocation>
</comment>
<dbReference type="InterPro" id="IPR005045">
    <property type="entry name" value="CDC50/LEM3_fam"/>
</dbReference>
<dbReference type="GO" id="GO:0045332">
    <property type="term" value="P:phospholipid translocation"/>
    <property type="evidence" value="ECO:0007669"/>
    <property type="project" value="UniProtKB-UniRule"/>
</dbReference>
<gene>
    <name evidence="8" type="ORF">BN860_00760g</name>
</gene>
<dbReference type="Pfam" id="PF03381">
    <property type="entry name" value="CDC50"/>
    <property type="match status" value="1"/>
</dbReference>
<dbReference type="Proteomes" id="UP000019375">
    <property type="component" value="Unassembled WGS sequence"/>
</dbReference>
<evidence type="ECO:0000256" key="1">
    <source>
        <dbReference type="ARBA" id="ARBA00004141"/>
    </source>
</evidence>
<keyword evidence="5 6" id="KW-0472">Membrane</keyword>
<protein>
    <submittedName>
        <fullName evidence="8">BN860_00760g1_1</fullName>
    </submittedName>
</protein>
<evidence type="ECO:0000256" key="4">
    <source>
        <dbReference type="ARBA" id="ARBA00022989"/>
    </source>
</evidence>
<evidence type="ECO:0000256" key="7">
    <source>
        <dbReference type="SAM" id="Phobius"/>
    </source>
</evidence>
<dbReference type="GO" id="GO:0005886">
    <property type="term" value="C:plasma membrane"/>
    <property type="evidence" value="ECO:0007669"/>
    <property type="project" value="TreeGrafter"/>
</dbReference>
<organism evidence="8 9">
    <name type="scientific">Zygosaccharomyces bailii (strain CLIB 213 / ATCC 58445 / CBS 680 / BCRC 21525 / NBRC 1098 / NCYC 1416 / NRRL Y-2227)</name>
    <dbReference type="NCBI Taxonomy" id="1333698"/>
    <lineage>
        <taxon>Eukaryota</taxon>
        <taxon>Fungi</taxon>
        <taxon>Dikarya</taxon>
        <taxon>Ascomycota</taxon>
        <taxon>Saccharomycotina</taxon>
        <taxon>Saccharomycetes</taxon>
        <taxon>Saccharomycetales</taxon>
        <taxon>Saccharomycetaceae</taxon>
        <taxon>Zygosaccharomyces</taxon>
    </lineage>
</organism>
<dbReference type="OrthoDB" id="340608at2759"/>
<dbReference type="PANTHER" id="PTHR10926:SF0">
    <property type="entry name" value="CDC50, ISOFORM A"/>
    <property type="match status" value="1"/>
</dbReference>
<dbReference type="PANTHER" id="PTHR10926">
    <property type="entry name" value="CELL CYCLE CONTROL PROTEIN 50"/>
    <property type="match status" value="1"/>
</dbReference>
<comment type="similarity">
    <text evidence="2 6">Belongs to the CDC50/LEM3 family.</text>
</comment>
<evidence type="ECO:0000256" key="5">
    <source>
        <dbReference type="ARBA" id="ARBA00023136"/>
    </source>
</evidence>
<keyword evidence="9" id="KW-1185">Reference proteome</keyword>
<accession>A0A8J2T4C5</accession>
<evidence type="ECO:0000313" key="9">
    <source>
        <dbReference type="Proteomes" id="UP000019375"/>
    </source>
</evidence>
<dbReference type="GO" id="GO:0005783">
    <property type="term" value="C:endoplasmic reticulum"/>
    <property type="evidence" value="ECO:0007669"/>
    <property type="project" value="TreeGrafter"/>
</dbReference>
<evidence type="ECO:0000256" key="2">
    <source>
        <dbReference type="ARBA" id="ARBA00009457"/>
    </source>
</evidence>
<sequence length="393" mass="44899">MVLFKKKKILLGDTIPSEQPLKLRKPPNTAFRQQRLKAWQPILSPQSVLPILIFIACVFAPIGVGLIVSASNVQDLVIDYGKCHELASRDSFQTVPHKYVKYHFKKNVSVKPSWKLHDTDDGEVSCQLHFEIPNSLRRSIYIYYKLTNFYQNHRKYVESHDTGQIRGKAIEPKDLNNNCDPLREIDQKAVYPCGLIANSFFNDTFSRILVGSNGTDNYSLTNKGISWKTDRHRFKKTAYNASQIVPPPNWRKKFPKGYVDDNIPNIEEWEELQVWMRTASLPNFYKLALKNETTELPQGTYTINIGLNYPVTMFGGTKSFVLTTNSVIGARNMSFGVVYCIVAGVSALFAIVFLVKVVVRPRTMGDHTYLHFEDPQEPSENQESRTSALREIL</sequence>
<dbReference type="AlphaFoldDB" id="A0A8J2T4C5"/>
<keyword evidence="4 7" id="KW-1133">Transmembrane helix</keyword>
<dbReference type="PIRSF" id="PIRSF015840">
    <property type="entry name" value="DUF284_TM_euk"/>
    <property type="match status" value="1"/>
</dbReference>
<evidence type="ECO:0000256" key="3">
    <source>
        <dbReference type="ARBA" id="ARBA00022692"/>
    </source>
</evidence>
<evidence type="ECO:0000256" key="6">
    <source>
        <dbReference type="PIRNR" id="PIRNR015840"/>
    </source>
</evidence>